<organism evidence="4 5">
    <name type="scientific">Labilithrix luteola</name>
    <dbReference type="NCBI Taxonomy" id="1391654"/>
    <lineage>
        <taxon>Bacteria</taxon>
        <taxon>Pseudomonadati</taxon>
        <taxon>Myxococcota</taxon>
        <taxon>Polyangia</taxon>
        <taxon>Polyangiales</taxon>
        <taxon>Labilitrichaceae</taxon>
        <taxon>Labilithrix</taxon>
    </lineage>
</organism>
<dbReference type="EMBL" id="CP012333">
    <property type="protein sequence ID" value="AKU95550.1"/>
    <property type="molecule type" value="Genomic_DNA"/>
</dbReference>
<sequence>MTERQISVDIARVRRLITALSCASFDRFDSDAAIITPNESDELGMLEGALQLFIDELAVARATVHNALSESERARAELEDRLRIINEQRETILELSSPVIDVWDRVITLPLVGTIDSQRAADMGERLLSSVVERSAAFVIVDLTGVVVVDTATAGHLVRLAQGVALLGAQCILTGISPQVAQTLATLGVDMAKTRTMRTLRDGLRYCIEQRRDA</sequence>
<evidence type="ECO:0000259" key="3">
    <source>
        <dbReference type="PROSITE" id="PS50801"/>
    </source>
</evidence>
<dbReference type="InterPro" id="IPR036513">
    <property type="entry name" value="STAS_dom_sf"/>
</dbReference>
<evidence type="ECO:0000313" key="5">
    <source>
        <dbReference type="Proteomes" id="UP000064967"/>
    </source>
</evidence>
<dbReference type="PROSITE" id="PS50801">
    <property type="entry name" value="STAS"/>
    <property type="match status" value="1"/>
</dbReference>
<dbReference type="OrthoDB" id="5506858at2"/>
<dbReference type="KEGG" id="llu:AKJ09_02214"/>
<reference evidence="4 5" key="1">
    <citation type="submission" date="2015-08" db="EMBL/GenBank/DDBJ databases">
        <authorList>
            <person name="Babu N.S."/>
            <person name="Beckwith C.J."/>
            <person name="Beseler K.G."/>
            <person name="Brison A."/>
            <person name="Carone J.V."/>
            <person name="Caskin T.P."/>
            <person name="Diamond M."/>
            <person name="Durham M.E."/>
            <person name="Foxe J.M."/>
            <person name="Go M."/>
            <person name="Henderson B.A."/>
            <person name="Jones I.B."/>
            <person name="McGettigan J.A."/>
            <person name="Micheletti S.J."/>
            <person name="Nasrallah M.E."/>
            <person name="Ortiz D."/>
            <person name="Piller C.R."/>
            <person name="Privatt S.R."/>
            <person name="Schneider S.L."/>
            <person name="Sharp S."/>
            <person name="Smith T.C."/>
            <person name="Stanton J.D."/>
            <person name="Ullery H.E."/>
            <person name="Wilson R.J."/>
            <person name="Serrano M.G."/>
            <person name="Buck G."/>
            <person name="Lee V."/>
            <person name="Wang Y."/>
            <person name="Carvalho R."/>
            <person name="Voegtly L."/>
            <person name="Shi R."/>
            <person name="Duckworth R."/>
            <person name="Johnson A."/>
            <person name="Loviza R."/>
            <person name="Walstead R."/>
            <person name="Shah Z."/>
            <person name="Kiflezghi M."/>
            <person name="Wade K."/>
            <person name="Ball S.L."/>
            <person name="Bradley K.W."/>
            <person name="Asai D.J."/>
            <person name="Bowman C.A."/>
            <person name="Russell D.A."/>
            <person name="Pope W.H."/>
            <person name="Jacobs-Sera D."/>
            <person name="Hendrix R.W."/>
            <person name="Hatfull G.F."/>
        </authorList>
    </citation>
    <scope>NUCLEOTIDE SEQUENCE [LARGE SCALE GENOMIC DNA]</scope>
    <source>
        <strain evidence="4 5">DSM 27648</strain>
    </source>
</reference>
<evidence type="ECO:0000313" key="4">
    <source>
        <dbReference type="EMBL" id="AKU95550.1"/>
    </source>
</evidence>
<proteinExistence type="predicted"/>
<dbReference type="InterPro" id="IPR002645">
    <property type="entry name" value="STAS_dom"/>
</dbReference>
<feature type="domain" description="STAS" evidence="3">
    <location>
        <begin position="96"/>
        <end position="207"/>
    </location>
</feature>
<keyword evidence="5" id="KW-1185">Reference proteome</keyword>
<keyword evidence="1" id="KW-0597">Phosphoprotein</keyword>
<evidence type="ECO:0000256" key="2">
    <source>
        <dbReference type="SAM" id="Coils"/>
    </source>
</evidence>
<keyword evidence="2" id="KW-0175">Coiled coil</keyword>
<dbReference type="STRING" id="1391654.AKJ09_02214"/>
<dbReference type="RefSeq" id="WP_146646982.1">
    <property type="nucleotide sequence ID" value="NZ_CP012333.1"/>
</dbReference>
<dbReference type="PANTHER" id="PTHR33745:SF3">
    <property type="entry name" value="RSBT CO-ANTAGONIST PROTEIN RSBRC"/>
    <property type="match status" value="1"/>
</dbReference>
<dbReference type="PANTHER" id="PTHR33745">
    <property type="entry name" value="RSBT ANTAGONIST PROTEIN RSBS-RELATED"/>
    <property type="match status" value="1"/>
</dbReference>
<name>A0A0K1PPT3_9BACT</name>
<dbReference type="InterPro" id="IPR051932">
    <property type="entry name" value="Bact_StressResp_Reg"/>
</dbReference>
<dbReference type="Pfam" id="PF01740">
    <property type="entry name" value="STAS"/>
    <property type="match status" value="1"/>
</dbReference>
<dbReference type="Proteomes" id="UP000064967">
    <property type="component" value="Chromosome"/>
</dbReference>
<gene>
    <name evidence="4" type="ORF">AKJ09_02214</name>
</gene>
<dbReference type="AlphaFoldDB" id="A0A0K1PPT3"/>
<dbReference type="Gene3D" id="3.30.750.24">
    <property type="entry name" value="STAS domain"/>
    <property type="match status" value="1"/>
</dbReference>
<accession>A0A0K1PPT3</accession>
<evidence type="ECO:0000256" key="1">
    <source>
        <dbReference type="ARBA" id="ARBA00022553"/>
    </source>
</evidence>
<feature type="coiled-coil region" evidence="2">
    <location>
        <begin position="61"/>
        <end position="95"/>
    </location>
</feature>
<protein>
    <submittedName>
        <fullName evidence="4">Putative PAS/PAC sensor protein</fullName>
    </submittedName>
</protein>
<dbReference type="SUPFAM" id="SSF52091">
    <property type="entry name" value="SpoIIaa-like"/>
    <property type="match status" value="1"/>
</dbReference>
<dbReference type="CDD" id="cd07041">
    <property type="entry name" value="STAS_RsbR_RsbS_like"/>
    <property type="match status" value="1"/>
</dbReference>